<dbReference type="InterPro" id="IPR052055">
    <property type="entry name" value="Hepadnavirus_pol/RT"/>
</dbReference>
<keyword evidence="6" id="KW-1185">Reference proteome</keyword>
<comment type="caution">
    <text evidence="5">The sequence shown here is derived from an EMBL/GenBank/DDBJ whole genome shotgun (WGS) entry which is preliminary data.</text>
</comment>
<reference evidence="1" key="2">
    <citation type="submission" date="2018-10" db="EMBL/GenBank/DDBJ databases">
        <title>Effector identification in a new, highly contiguous assembly of the strawberry crown rot pathogen Phytophthora cactorum.</title>
        <authorList>
            <person name="Armitage A.D."/>
            <person name="Nellist C.F."/>
            <person name="Bates H."/>
            <person name="Vickerstaff R.J."/>
            <person name="Harrison R.J."/>
        </authorList>
    </citation>
    <scope>NUCLEOTIDE SEQUENCE</scope>
    <source>
        <strain evidence="1">15-7</strain>
        <strain evidence="3">4032</strain>
        <strain evidence="2">4040</strain>
        <strain evidence="4">P421</strain>
    </source>
</reference>
<dbReference type="Proteomes" id="UP000251314">
    <property type="component" value="Unassembled WGS sequence"/>
</dbReference>
<evidence type="ECO:0000313" key="5">
    <source>
        <dbReference type="EMBL" id="RAW26054.1"/>
    </source>
</evidence>
<evidence type="ECO:0000313" key="1">
    <source>
        <dbReference type="EMBL" id="KAG2859996.1"/>
    </source>
</evidence>
<dbReference type="PANTHER" id="PTHR33050:SF7">
    <property type="entry name" value="RIBONUCLEASE H"/>
    <property type="match status" value="1"/>
</dbReference>
<dbReference type="EMBL" id="RCMI01000178">
    <property type="protein sequence ID" value="KAG2927792.1"/>
    <property type="molecule type" value="Genomic_DNA"/>
</dbReference>
<evidence type="ECO:0000313" key="6">
    <source>
        <dbReference type="Proteomes" id="UP000251314"/>
    </source>
</evidence>
<dbReference type="VEuPathDB" id="FungiDB:PC110_g17539"/>
<name>A0A329RMW1_9STRA</name>
<dbReference type="Proteomes" id="UP000760860">
    <property type="component" value="Unassembled WGS sequence"/>
</dbReference>
<dbReference type="EMBL" id="MJFZ01000686">
    <property type="protein sequence ID" value="RAW26054.1"/>
    <property type="molecule type" value="Genomic_DNA"/>
</dbReference>
<dbReference type="AlphaFoldDB" id="A0A329RMW1"/>
<sequence>MASFEHCSSVAREIICCRRTSPATDVKLMAGDVATAYPNACTHSECVYMFAGHITEDNATVTDLTAAFGWTGSPGTYGMLGGAVVFQHRSSANASQPSEFYNYNWVDDHINVASDEGSKCAEFDRSLRWAMTIIMGPAAMNEDNLTPWRTRLKVLGLVFDTTAGTVTMPLSKIAKTKGLVARAFHASGISRSEYRALLGSLGHVATCVRPARVFIQRLREGEHRLQSVRLLWWWYILNSPTLNGVPLEYFVSIPPHDITVITDASDERICAIDPSLQRWITNKFPL</sequence>
<accession>A0A329RMW1</accession>
<organism evidence="5 6">
    <name type="scientific">Phytophthora cactorum</name>
    <dbReference type="NCBI Taxonomy" id="29920"/>
    <lineage>
        <taxon>Eukaryota</taxon>
        <taxon>Sar</taxon>
        <taxon>Stramenopiles</taxon>
        <taxon>Oomycota</taxon>
        <taxon>Peronosporomycetes</taxon>
        <taxon>Peronosporales</taxon>
        <taxon>Peronosporaceae</taxon>
        <taxon>Phytophthora</taxon>
    </lineage>
</organism>
<dbReference type="EMBL" id="RCMV01000154">
    <property type="protein sequence ID" value="KAG3223179.1"/>
    <property type="molecule type" value="Genomic_DNA"/>
</dbReference>
<evidence type="ECO:0000313" key="4">
    <source>
        <dbReference type="EMBL" id="KAG3223179.1"/>
    </source>
</evidence>
<evidence type="ECO:0000313" key="3">
    <source>
        <dbReference type="EMBL" id="KAG2927792.1"/>
    </source>
</evidence>
<reference evidence="5 6" key="1">
    <citation type="submission" date="2018-01" db="EMBL/GenBank/DDBJ databases">
        <title>Draft genome of the strawberry crown rot pathogen Phytophthora cactorum.</title>
        <authorList>
            <person name="Armitage A.D."/>
            <person name="Lysoe E."/>
            <person name="Nellist C.F."/>
            <person name="Harrison R.J."/>
            <person name="Brurberg M.B."/>
        </authorList>
    </citation>
    <scope>NUCLEOTIDE SEQUENCE [LARGE SCALE GENOMIC DNA]</scope>
    <source>
        <strain evidence="5 6">10300</strain>
    </source>
</reference>
<dbReference type="Proteomes" id="UP000735874">
    <property type="component" value="Unassembled WGS sequence"/>
</dbReference>
<dbReference type="Proteomes" id="UP000736787">
    <property type="component" value="Unassembled WGS sequence"/>
</dbReference>
<protein>
    <submittedName>
        <fullName evidence="5">Uncharacterized protein</fullName>
    </submittedName>
</protein>
<dbReference type="OrthoDB" id="126027at2759"/>
<evidence type="ECO:0000313" key="2">
    <source>
        <dbReference type="EMBL" id="KAG2920737.1"/>
    </source>
</evidence>
<dbReference type="PANTHER" id="PTHR33050">
    <property type="entry name" value="REVERSE TRANSCRIPTASE DOMAIN-CONTAINING PROTEIN"/>
    <property type="match status" value="1"/>
</dbReference>
<dbReference type="Proteomes" id="UP000774804">
    <property type="component" value="Unassembled WGS sequence"/>
</dbReference>
<dbReference type="EMBL" id="RCMG01000198">
    <property type="protein sequence ID" value="KAG2859996.1"/>
    <property type="molecule type" value="Genomic_DNA"/>
</dbReference>
<gene>
    <name evidence="5" type="ORF">PC110_g17539</name>
    <name evidence="1" type="ORF">PC113_g8449</name>
    <name evidence="3" type="ORF">PC115_g7414</name>
    <name evidence="2" type="ORF">PC117_g16425</name>
    <name evidence="4" type="ORF">PC129_g6135</name>
</gene>
<dbReference type="EMBL" id="RCMK01000581">
    <property type="protein sequence ID" value="KAG2920737.1"/>
    <property type="molecule type" value="Genomic_DNA"/>
</dbReference>
<proteinExistence type="predicted"/>